<evidence type="ECO:0000313" key="1">
    <source>
        <dbReference type="EMBL" id="GBP94704.1"/>
    </source>
</evidence>
<gene>
    <name evidence="1" type="ORF">EVAR_66157_1</name>
</gene>
<proteinExistence type="predicted"/>
<name>A0A4C2A695_EUMVA</name>
<accession>A0A4C2A695</accession>
<sequence length="83" mass="9271">MQSSIVARVRWVRSPKLAPGGARYLPKRLRKQIQFVEQVMLIPRRVAGDKVSAGLWWRAPVDARSDRVRHPAVTGCGVDTHAG</sequence>
<dbReference type="Proteomes" id="UP000299102">
    <property type="component" value="Unassembled WGS sequence"/>
</dbReference>
<dbReference type="AlphaFoldDB" id="A0A4C2A695"/>
<dbReference type="EMBL" id="BGZK01002537">
    <property type="protein sequence ID" value="GBP94704.1"/>
    <property type="molecule type" value="Genomic_DNA"/>
</dbReference>
<comment type="caution">
    <text evidence="1">The sequence shown here is derived from an EMBL/GenBank/DDBJ whole genome shotgun (WGS) entry which is preliminary data.</text>
</comment>
<organism evidence="1 2">
    <name type="scientific">Eumeta variegata</name>
    <name type="common">Bagworm moth</name>
    <name type="synonym">Eumeta japonica</name>
    <dbReference type="NCBI Taxonomy" id="151549"/>
    <lineage>
        <taxon>Eukaryota</taxon>
        <taxon>Metazoa</taxon>
        <taxon>Ecdysozoa</taxon>
        <taxon>Arthropoda</taxon>
        <taxon>Hexapoda</taxon>
        <taxon>Insecta</taxon>
        <taxon>Pterygota</taxon>
        <taxon>Neoptera</taxon>
        <taxon>Endopterygota</taxon>
        <taxon>Lepidoptera</taxon>
        <taxon>Glossata</taxon>
        <taxon>Ditrysia</taxon>
        <taxon>Tineoidea</taxon>
        <taxon>Psychidae</taxon>
        <taxon>Oiketicinae</taxon>
        <taxon>Eumeta</taxon>
    </lineage>
</organism>
<keyword evidence="2" id="KW-1185">Reference proteome</keyword>
<reference evidence="1 2" key="1">
    <citation type="journal article" date="2019" name="Commun. Biol.">
        <title>The bagworm genome reveals a unique fibroin gene that provides high tensile strength.</title>
        <authorList>
            <person name="Kono N."/>
            <person name="Nakamura H."/>
            <person name="Ohtoshi R."/>
            <person name="Tomita M."/>
            <person name="Numata K."/>
            <person name="Arakawa K."/>
        </authorList>
    </citation>
    <scope>NUCLEOTIDE SEQUENCE [LARGE SCALE GENOMIC DNA]</scope>
</reference>
<protein>
    <submittedName>
        <fullName evidence="1">Uncharacterized protein</fullName>
    </submittedName>
</protein>
<evidence type="ECO:0000313" key="2">
    <source>
        <dbReference type="Proteomes" id="UP000299102"/>
    </source>
</evidence>